<dbReference type="EMBL" id="LSBH01000090">
    <property type="protein sequence ID" value="OAQ57529.1"/>
    <property type="molecule type" value="Genomic_DNA"/>
</dbReference>
<reference evidence="1 2" key="1">
    <citation type="submission" date="2016-01" db="EMBL/GenBank/DDBJ databases">
        <title>Biosynthesis of antibiotic leucinostatins and their inhibition on Phytophthora in bio-control Purpureocillium lilacinum.</title>
        <authorList>
            <person name="Wang G."/>
            <person name="Liu Z."/>
            <person name="Lin R."/>
            <person name="Li E."/>
            <person name="Mao Z."/>
            <person name="Ling J."/>
            <person name="Yin W."/>
            <person name="Xie B."/>
        </authorList>
    </citation>
    <scope>NUCLEOTIDE SEQUENCE [LARGE SCALE GENOMIC DNA]</scope>
    <source>
        <strain evidence="1">PLBJ-1</strain>
    </source>
</reference>
<gene>
    <name evidence="1" type="ORF">VFPBJ_11742</name>
</gene>
<comment type="caution">
    <text evidence="1">The sequence shown here is derived from an EMBL/GenBank/DDBJ whole genome shotgun (WGS) entry which is preliminary data.</text>
</comment>
<dbReference type="Proteomes" id="UP000078240">
    <property type="component" value="Unassembled WGS sequence"/>
</dbReference>
<organism evidence="1 2">
    <name type="scientific">Purpureocillium lilacinum</name>
    <name type="common">Paecilomyces lilacinus</name>
    <dbReference type="NCBI Taxonomy" id="33203"/>
    <lineage>
        <taxon>Eukaryota</taxon>
        <taxon>Fungi</taxon>
        <taxon>Dikarya</taxon>
        <taxon>Ascomycota</taxon>
        <taxon>Pezizomycotina</taxon>
        <taxon>Sordariomycetes</taxon>
        <taxon>Hypocreomycetidae</taxon>
        <taxon>Hypocreales</taxon>
        <taxon>Ophiocordycipitaceae</taxon>
        <taxon>Purpureocillium</taxon>
    </lineage>
</organism>
<dbReference type="AlphaFoldDB" id="A0A179EX78"/>
<name>A0A179EX78_PURLI</name>
<protein>
    <submittedName>
        <fullName evidence="1">Uncharacterized protein</fullName>
    </submittedName>
</protein>
<evidence type="ECO:0000313" key="2">
    <source>
        <dbReference type="Proteomes" id="UP000078240"/>
    </source>
</evidence>
<proteinExistence type="predicted"/>
<sequence>MYRSCNRTSRRPGGSPPCRAARLRAGSAAAPVPPRRTIVTGQRVSWSICCLASSSASVRIRMSCCCSWDASFKSWIVSSRELSAAITQKLRHVLERRRPVAAVAAIADSIRRIGRGTALLRRRRFCGRPRRISAVSTRLVPRIVNFPLHDPTPRWRQATPRPHRGPRTCGQAHLVYWPTTTHSFLIEIAIEALRYSSSLFPLVTGRPLSPPLRG</sequence>
<accession>A0A179EX78</accession>
<evidence type="ECO:0000313" key="1">
    <source>
        <dbReference type="EMBL" id="OAQ57529.1"/>
    </source>
</evidence>